<accession>A0A8H7T3G2</accession>
<dbReference type="AlphaFoldDB" id="A0A8H7T3G2"/>
<evidence type="ECO:0008006" key="4">
    <source>
        <dbReference type="Google" id="ProtNLM"/>
    </source>
</evidence>
<name>A0A8H7T3G2_9HELO</name>
<evidence type="ECO:0000256" key="1">
    <source>
        <dbReference type="SAM" id="SignalP"/>
    </source>
</evidence>
<comment type="caution">
    <text evidence="2">The sequence shown here is derived from an EMBL/GenBank/DDBJ whole genome shotgun (WGS) entry which is preliminary data.</text>
</comment>
<proteinExistence type="predicted"/>
<evidence type="ECO:0000313" key="3">
    <source>
        <dbReference type="Proteomes" id="UP000664132"/>
    </source>
</evidence>
<protein>
    <recommendedName>
        <fullName evidence="4">Chitin-binding type-2 domain-containing protein</fullName>
    </recommendedName>
</protein>
<dbReference type="OrthoDB" id="3546707at2759"/>
<organism evidence="2 3">
    <name type="scientific">Cadophora malorum</name>
    <dbReference type="NCBI Taxonomy" id="108018"/>
    <lineage>
        <taxon>Eukaryota</taxon>
        <taxon>Fungi</taxon>
        <taxon>Dikarya</taxon>
        <taxon>Ascomycota</taxon>
        <taxon>Pezizomycotina</taxon>
        <taxon>Leotiomycetes</taxon>
        <taxon>Helotiales</taxon>
        <taxon>Ploettnerulaceae</taxon>
        <taxon>Cadophora</taxon>
    </lineage>
</organism>
<gene>
    <name evidence="2" type="ORF">IFR04_014570</name>
</gene>
<dbReference type="Proteomes" id="UP000664132">
    <property type="component" value="Unassembled WGS sequence"/>
</dbReference>
<sequence length="86" mass="9244">MQLSLQTLSAVLGLAVAALGAPAEATEASADVAAARDCNPNFYMCNYQSLPHSWMVCNHNYKWQYAGKCDTPVQSCTIIAGLPYCI</sequence>
<feature type="signal peptide" evidence="1">
    <location>
        <begin position="1"/>
        <end position="25"/>
    </location>
</feature>
<dbReference type="EMBL" id="JAFJYH010000391">
    <property type="protein sequence ID" value="KAG4412291.1"/>
    <property type="molecule type" value="Genomic_DNA"/>
</dbReference>
<keyword evidence="1" id="KW-0732">Signal</keyword>
<keyword evidence="3" id="KW-1185">Reference proteome</keyword>
<reference evidence="2" key="1">
    <citation type="submission" date="2021-02" db="EMBL/GenBank/DDBJ databases">
        <title>Genome sequence Cadophora malorum strain M34.</title>
        <authorList>
            <person name="Stefanovic E."/>
            <person name="Vu D."/>
            <person name="Scully C."/>
            <person name="Dijksterhuis J."/>
            <person name="Roader J."/>
            <person name="Houbraken J."/>
        </authorList>
    </citation>
    <scope>NUCLEOTIDE SEQUENCE</scope>
    <source>
        <strain evidence="2">M34</strain>
    </source>
</reference>
<evidence type="ECO:0000313" key="2">
    <source>
        <dbReference type="EMBL" id="KAG4412291.1"/>
    </source>
</evidence>
<feature type="chain" id="PRO_5034501497" description="Chitin-binding type-2 domain-containing protein" evidence="1">
    <location>
        <begin position="26"/>
        <end position="86"/>
    </location>
</feature>